<dbReference type="InterPro" id="IPR000917">
    <property type="entry name" value="Sulfatase_N"/>
</dbReference>
<reference evidence="9 10" key="1">
    <citation type="submission" date="2023-07" db="EMBL/GenBank/DDBJ databases">
        <title>Genomic Encyclopedia of Type Strains, Phase IV (KMG-IV): sequencing the most valuable type-strain genomes for metagenomic binning, comparative biology and taxonomic classification.</title>
        <authorList>
            <person name="Goeker M."/>
        </authorList>
    </citation>
    <scope>NUCLEOTIDE SEQUENCE [LARGE SCALE GENOMIC DNA]</scope>
    <source>
        <strain evidence="9 10">DSM 27848</strain>
    </source>
</reference>
<organism evidence="9 10">
    <name type="scientific">Lederbergia wuyishanensis</name>
    <dbReference type="NCBI Taxonomy" id="1347903"/>
    <lineage>
        <taxon>Bacteria</taxon>
        <taxon>Bacillati</taxon>
        <taxon>Bacillota</taxon>
        <taxon>Bacilli</taxon>
        <taxon>Bacillales</taxon>
        <taxon>Bacillaceae</taxon>
        <taxon>Lederbergia</taxon>
    </lineage>
</organism>
<keyword evidence="6 7" id="KW-0472">Membrane</keyword>
<gene>
    <name evidence="9" type="ORF">J2S14_002640</name>
</gene>
<evidence type="ECO:0000256" key="5">
    <source>
        <dbReference type="ARBA" id="ARBA00022989"/>
    </source>
</evidence>
<name>A0ABU0D5X4_9BACI</name>
<keyword evidence="3" id="KW-1003">Cell membrane</keyword>
<dbReference type="PANTHER" id="PTHR47371">
    <property type="entry name" value="LIPOTEICHOIC ACID SYNTHASE"/>
    <property type="match status" value="1"/>
</dbReference>
<evidence type="ECO:0000313" key="10">
    <source>
        <dbReference type="Proteomes" id="UP001232343"/>
    </source>
</evidence>
<keyword evidence="4 7" id="KW-0812">Transmembrane</keyword>
<evidence type="ECO:0000313" key="9">
    <source>
        <dbReference type="EMBL" id="MDQ0343805.1"/>
    </source>
</evidence>
<dbReference type="InterPro" id="IPR017850">
    <property type="entry name" value="Alkaline_phosphatase_core_sf"/>
</dbReference>
<dbReference type="EMBL" id="JAUSUO010000006">
    <property type="protein sequence ID" value="MDQ0343805.1"/>
    <property type="molecule type" value="Genomic_DNA"/>
</dbReference>
<dbReference type="Proteomes" id="UP001232343">
    <property type="component" value="Unassembled WGS sequence"/>
</dbReference>
<comment type="pathway">
    <text evidence="2">Cell wall biogenesis; lipoteichoic acid biosynthesis.</text>
</comment>
<evidence type="ECO:0000256" key="3">
    <source>
        <dbReference type="ARBA" id="ARBA00022475"/>
    </source>
</evidence>
<feature type="transmembrane region" description="Helical" evidence="7">
    <location>
        <begin position="115"/>
        <end position="135"/>
    </location>
</feature>
<protein>
    <submittedName>
        <fullName evidence="9">Phosphoglycerol transferase MdoB-like AlkP superfamily enzyme</fullName>
    </submittedName>
</protein>
<feature type="domain" description="Sulfatase N-terminal" evidence="8">
    <location>
        <begin position="294"/>
        <end position="573"/>
    </location>
</feature>
<dbReference type="PANTHER" id="PTHR47371:SF3">
    <property type="entry name" value="PHOSPHOGLYCEROL TRANSFERASE I"/>
    <property type="match status" value="1"/>
</dbReference>
<evidence type="ECO:0000256" key="6">
    <source>
        <dbReference type="ARBA" id="ARBA00023136"/>
    </source>
</evidence>
<comment type="subcellular location">
    <subcellularLocation>
        <location evidence="1">Cell membrane</location>
        <topology evidence="1">Multi-pass membrane protein</topology>
    </subcellularLocation>
</comment>
<dbReference type="RefSeq" id="WP_244681988.1">
    <property type="nucleotide sequence ID" value="NZ_JALIRM010000009.1"/>
</dbReference>
<feature type="transmembrane region" description="Helical" evidence="7">
    <location>
        <begin position="66"/>
        <end position="88"/>
    </location>
</feature>
<dbReference type="SUPFAM" id="SSF53649">
    <property type="entry name" value="Alkaline phosphatase-like"/>
    <property type="match status" value="1"/>
</dbReference>
<evidence type="ECO:0000256" key="1">
    <source>
        <dbReference type="ARBA" id="ARBA00004651"/>
    </source>
</evidence>
<feature type="transmembrane region" description="Helical" evidence="7">
    <location>
        <begin position="40"/>
        <end position="59"/>
    </location>
</feature>
<dbReference type="CDD" id="cd16015">
    <property type="entry name" value="LTA_synthase"/>
    <property type="match status" value="1"/>
</dbReference>
<feature type="transmembrane region" description="Helical" evidence="7">
    <location>
        <begin position="147"/>
        <end position="168"/>
    </location>
</feature>
<keyword evidence="10" id="KW-1185">Reference proteome</keyword>
<evidence type="ECO:0000256" key="4">
    <source>
        <dbReference type="ARBA" id="ARBA00022692"/>
    </source>
</evidence>
<dbReference type="InterPro" id="IPR050448">
    <property type="entry name" value="OpgB/LTA_synthase_biosynth"/>
</dbReference>
<sequence length="654" mass="75633">MTTLLKEELLFIYFFLSICFIDIIFRISTINAFTYTDIVISFYFLTAYLLAIYLICSFVKGMARLILSSFLFIVVVFIYVSQLIYFQFFRTFYNMYSLGNGAQIFEFWKDVAQYLLDHFLIVLILFFPIIMFIAFGKKMFSFKKISWIKRFVLFALLLLCYTAGIVSVHASGKEQNTAYDLYFKNSSPLLSVEHLGLLTTMRLDLQRLVTHWSPEVKAPVIGKPNHIEQKPPKKIPEKQQEEEKIVQYNVLDIDFPKLISEENDQVVKDMHQYFANVQPTEKNDYTGKYKGYNLILITAEGFSPFAIDENVTPTLYKLTHEGYQFTNFYTPIWQVSTSDGEYVALQGLIPKSGVWSFQESGKNSLPFVLGNQLKKLNYSTRAYHNHTYTYYGRNISHPNLGYEYKGLGNGLVVKETWPESDLEMMEKTVQGYVQDQPFHTYYMTVSGHMQYSFTGNYIAWKNKKYVEHLPYSDQAKAYIATQLELDRALENLLAELEKAGVADKTLIAMSADHYPYGLDDSTIDELAGHPVERNFELYKNTFILYTKGMKPEVITKPASSLDILPTLSNLLGIDYDSRLLMGRDIFSDAEPLVPFLNKSFITDKGMYNSASRTFVANNGEQVDEDYVKYMSSVVDAKFYYSTKILEKNYYSKIK</sequence>
<feature type="transmembrane region" description="Helical" evidence="7">
    <location>
        <begin position="9"/>
        <end position="28"/>
    </location>
</feature>
<evidence type="ECO:0000259" key="8">
    <source>
        <dbReference type="Pfam" id="PF00884"/>
    </source>
</evidence>
<evidence type="ECO:0000256" key="7">
    <source>
        <dbReference type="SAM" id="Phobius"/>
    </source>
</evidence>
<dbReference type="Gene3D" id="3.40.720.10">
    <property type="entry name" value="Alkaline Phosphatase, subunit A"/>
    <property type="match status" value="1"/>
</dbReference>
<keyword evidence="5 7" id="KW-1133">Transmembrane helix</keyword>
<comment type="caution">
    <text evidence="9">The sequence shown here is derived from an EMBL/GenBank/DDBJ whole genome shotgun (WGS) entry which is preliminary data.</text>
</comment>
<proteinExistence type="predicted"/>
<accession>A0ABU0D5X4</accession>
<dbReference type="Pfam" id="PF00884">
    <property type="entry name" value="Sulfatase"/>
    <property type="match status" value="1"/>
</dbReference>
<dbReference type="Gene3D" id="3.30.1120.170">
    <property type="match status" value="1"/>
</dbReference>
<evidence type="ECO:0000256" key="2">
    <source>
        <dbReference type="ARBA" id="ARBA00004936"/>
    </source>
</evidence>